<dbReference type="GO" id="GO:0051087">
    <property type="term" value="F:protein-folding chaperone binding"/>
    <property type="evidence" value="ECO:0007669"/>
    <property type="project" value="InterPro"/>
</dbReference>
<dbReference type="CDD" id="cd06257">
    <property type="entry name" value="DnaJ"/>
    <property type="match status" value="1"/>
</dbReference>
<dbReference type="Pfam" id="PF07743">
    <property type="entry name" value="HSCB_C"/>
    <property type="match status" value="1"/>
</dbReference>
<dbReference type="PROSITE" id="PS50076">
    <property type="entry name" value="DNAJ_2"/>
    <property type="match status" value="1"/>
</dbReference>
<protein>
    <recommendedName>
        <fullName evidence="3">J domain-containing protein</fullName>
    </recommendedName>
</protein>
<dbReference type="EMBL" id="UINC01190695">
    <property type="protein sequence ID" value="SVE04974.1"/>
    <property type="molecule type" value="Genomic_DNA"/>
</dbReference>
<sequence>MDFNQNYFEIFGLPIDFNVDMERLAERYRELQKELHPDRFAAGTEHEKRLSMQWSTLVNTANEILQSPLSRAIYMLEQKGLTIDHNPQLSAQFLMRQIELREELETLGEDTAGPDELDEFKSRLKQALADLGQNFADSEDDRASLTLVYEMQFLSKLLVAVNQLEEKLLDY</sequence>
<dbReference type="InterPro" id="IPR004640">
    <property type="entry name" value="HscB"/>
</dbReference>
<feature type="domain" description="J" evidence="3">
    <location>
        <begin position="6"/>
        <end position="78"/>
    </location>
</feature>
<dbReference type="SMART" id="SM00271">
    <property type="entry name" value="DnaJ"/>
    <property type="match status" value="1"/>
</dbReference>
<dbReference type="HAMAP" id="MF_00682">
    <property type="entry name" value="HscB"/>
    <property type="match status" value="1"/>
</dbReference>
<reference evidence="4" key="1">
    <citation type="submission" date="2018-05" db="EMBL/GenBank/DDBJ databases">
        <authorList>
            <person name="Lanie J.A."/>
            <person name="Ng W.-L."/>
            <person name="Kazmierczak K.M."/>
            <person name="Andrzejewski T.M."/>
            <person name="Davidsen T.M."/>
            <person name="Wayne K.J."/>
            <person name="Tettelin H."/>
            <person name="Glass J.I."/>
            <person name="Rusch D."/>
            <person name="Podicherti R."/>
            <person name="Tsui H.-C.T."/>
            <person name="Winkler M.E."/>
        </authorList>
    </citation>
    <scope>NUCLEOTIDE SEQUENCE</scope>
</reference>
<comment type="similarity">
    <text evidence="1">Belongs to the HscB family.</text>
</comment>
<organism evidence="4">
    <name type="scientific">marine metagenome</name>
    <dbReference type="NCBI Taxonomy" id="408172"/>
    <lineage>
        <taxon>unclassified sequences</taxon>
        <taxon>metagenomes</taxon>
        <taxon>ecological metagenomes</taxon>
    </lineage>
</organism>
<dbReference type="SUPFAM" id="SSF46565">
    <property type="entry name" value="Chaperone J-domain"/>
    <property type="match status" value="1"/>
</dbReference>
<dbReference type="GO" id="GO:0001671">
    <property type="term" value="F:ATPase activator activity"/>
    <property type="evidence" value="ECO:0007669"/>
    <property type="project" value="InterPro"/>
</dbReference>
<dbReference type="GO" id="GO:0051259">
    <property type="term" value="P:protein complex oligomerization"/>
    <property type="evidence" value="ECO:0007669"/>
    <property type="project" value="InterPro"/>
</dbReference>
<evidence type="ECO:0000313" key="4">
    <source>
        <dbReference type="EMBL" id="SVE04974.1"/>
    </source>
</evidence>
<accession>A0A383ABD1</accession>
<dbReference type="InterPro" id="IPR036869">
    <property type="entry name" value="J_dom_sf"/>
</dbReference>
<evidence type="ECO:0000256" key="2">
    <source>
        <dbReference type="ARBA" id="ARBA00023186"/>
    </source>
</evidence>
<keyword evidence="2" id="KW-0143">Chaperone</keyword>
<dbReference type="GO" id="GO:0044571">
    <property type="term" value="P:[2Fe-2S] cluster assembly"/>
    <property type="evidence" value="ECO:0007669"/>
    <property type="project" value="InterPro"/>
</dbReference>
<dbReference type="PANTHER" id="PTHR14021:SF15">
    <property type="entry name" value="IRON-SULFUR CLUSTER CO-CHAPERONE PROTEIN HSCB"/>
    <property type="match status" value="1"/>
</dbReference>
<gene>
    <name evidence="4" type="ORF">METZ01_LOCUS457828</name>
</gene>
<dbReference type="Gene3D" id="1.20.1280.20">
    <property type="entry name" value="HscB, C-terminal domain"/>
    <property type="match status" value="1"/>
</dbReference>
<dbReference type="PANTHER" id="PTHR14021">
    <property type="entry name" value="IRON-SULFUR CLUSTER CO-CHAPERONE PROTEIN HSCB"/>
    <property type="match status" value="1"/>
</dbReference>
<dbReference type="InterPro" id="IPR036386">
    <property type="entry name" value="HscB_C_sf"/>
</dbReference>
<dbReference type="InterPro" id="IPR001623">
    <property type="entry name" value="DnaJ_domain"/>
</dbReference>
<dbReference type="AlphaFoldDB" id="A0A383ABD1"/>
<evidence type="ECO:0000256" key="1">
    <source>
        <dbReference type="ARBA" id="ARBA00010476"/>
    </source>
</evidence>
<evidence type="ECO:0000259" key="3">
    <source>
        <dbReference type="PROSITE" id="PS50076"/>
    </source>
</evidence>
<dbReference type="InterPro" id="IPR009073">
    <property type="entry name" value="HscB_oligo_C"/>
</dbReference>
<dbReference type="NCBIfam" id="TIGR00714">
    <property type="entry name" value="hscB"/>
    <property type="match status" value="1"/>
</dbReference>
<dbReference type="SUPFAM" id="SSF47144">
    <property type="entry name" value="HSC20 (HSCB), C-terminal oligomerisation domain"/>
    <property type="match status" value="1"/>
</dbReference>
<proteinExistence type="inferred from homology"/>
<name>A0A383ABD1_9ZZZZ</name>
<dbReference type="Gene3D" id="1.10.287.110">
    <property type="entry name" value="DnaJ domain"/>
    <property type="match status" value="1"/>
</dbReference>